<evidence type="ECO:0000313" key="2">
    <source>
        <dbReference type="EMBL" id="VDK43853.1"/>
    </source>
</evidence>
<proteinExistence type="predicted"/>
<feature type="signal peptide" evidence="1">
    <location>
        <begin position="1"/>
        <end position="20"/>
    </location>
</feature>
<feature type="chain" id="PRO_5017998065" description="Vitellogenin domain-containing protein" evidence="1">
    <location>
        <begin position="21"/>
        <end position="242"/>
    </location>
</feature>
<gene>
    <name evidence="2" type="ORF">CGOC_LOCUS243</name>
</gene>
<accession>A0A3P6QM99</accession>
<dbReference type="AlphaFoldDB" id="A0A3P6QM99"/>
<protein>
    <recommendedName>
        <fullName evidence="4">Vitellogenin domain-containing protein</fullName>
    </recommendedName>
</protein>
<keyword evidence="1" id="KW-0732">Signal</keyword>
<sequence>MDSQLFAITLALLCLTVSEAKVTEVTVLKYDGLEGYHFHSVGQLKKLYTFQFCLCPRNVELQLNPSERHSCQCSPNIRGKSIVESYPHAVYSSACVHKADSENCFKTTFNQGTNERLFVRLGVEEDTISEPEWQELSVKAENTYPIQIATGGSIKLTYSASQTDTDSSAEPFDSRSEERKEAVSEFLTMLSKKGTPMPESHKRVPKAIKSYNVGSIRQLLTESQGDRVNPLSFNVKQFKDEV</sequence>
<organism evidence="2 3">
    <name type="scientific">Cylicostephanus goldi</name>
    <name type="common">Nematode worm</name>
    <dbReference type="NCBI Taxonomy" id="71465"/>
    <lineage>
        <taxon>Eukaryota</taxon>
        <taxon>Metazoa</taxon>
        <taxon>Ecdysozoa</taxon>
        <taxon>Nematoda</taxon>
        <taxon>Chromadorea</taxon>
        <taxon>Rhabditida</taxon>
        <taxon>Rhabditina</taxon>
        <taxon>Rhabditomorpha</taxon>
        <taxon>Strongyloidea</taxon>
        <taxon>Strongylidae</taxon>
        <taxon>Cylicostephanus</taxon>
    </lineage>
</organism>
<reference evidence="2 3" key="1">
    <citation type="submission" date="2018-11" db="EMBL/GenBank/DDBJ databases">
        <authorList>
            <consortium name="Pathogen Informatics"/>
        </authorList>
    </citation>
    <scope>NUCLEOTIDE SEQUENCE [LARGE SCALE GENOMIC DNA]</scope>
</reference>
<name>A0A3P6QM99_CYLGO</name>
<evidence type="ECO:0000313" key="3">
    <source>
        <dbReference type="Proteomes" id="UP000271889"/>
    </source>
</evidence>
<dbReference type="Proteomes" id="UP000271889">
    <property type="component" value="Unassembled WGS sequence"/>
</dbReference>
<dbReference type="EMBL" id="UYRV01000317">
    <property type="protein sequence ID" value="VDK43853.1"/>
    <property type="molecule type" value="Genomic_DNA"/>
</dbReference>
<dbReference type="OrthoDB" id="337038at2759"/>
<evidence type="ECO:0008006" key="4">
    <source>
        <dbReference type="Google" id="ProtNLM"/>
    </source>
</evidence>
<keyword evidence="3" id="KW-1185">Reference proteome</keyword>
<evidence type="ECO:0000256" key="1">
    <source>
        <dbReference type="SAM" id="SignalP"/>
    </source>
</evidence>